<dbReference type="PANTHER" id="PTHR11461">
    <property type="entry name" value="SERINE PROTEASE INHIBITOR, SERPIN"/>
    <property type="match status" value="1"/>
</dbReference>
<dbReference type="InterPro" id="IPR023796">
    <property type="entry name" value="Serpin_dom"/>
</dbReference>
<evidence type="ECO:0000313" key="5">
    <source>
        <dbReference type="Proteomes" id="UP000265020"/>
    </source>
</evidence>
<dbReference type="GO" id="GO:0005615">
    <property type="term" value="C:extracellular space"/>
    <property type="evidence" value="ECO:0007669"/>
    <property type="project" value="InterPro"/>
</dbReference>
<dbReference type="STRING" id="28743.ENSCVAP00000032144"/>
<dbReference type="SUPFAM" id="SSF56574">
    <property type="entry name" value="Serpins"/>
    <property type="match status" value="1"/>
</dbReference>
<keyword evidence="2" id="KW-0732">Signal</keyword>
<dbReference type="InterPro" id="IPR042178">
    <property type="entry name" value="Serpin_sf_1"/>
</dbReference>
<evidence type="ECO:0000259" key="3">
    <source>
        <dbReference type="SMART" id="SM00093"/>
    </source>
</evidence>
<sequence>MCRLSLASLFVFLWLPERSHCTSSFQDSMRELHNRFAVSLYQSLTETENSSNLIVSPASVALSLALLQLGARGNTRAQLEGTLGYNVNDAQVRDFLLLTQGDMSNSSQGAGLQLTCTLIIQSEGGSKECVLCLVLDEWWPLNSGSSSGELSGSGEPQPEALWWGQRPQVALINTVAFRGIWQKQFIFGNTQTLPFILSDGSTIKVPMMHQTAEVSFGETASDQRYTVLELPYSDRSLSLQVVLPSERKSPLSFLESLLTARQLASWDSGLRRTKMDIFLPRFRMQKKFSLRSVLPALGISDAFNPTLADLTGISAEEGLYVSDAFHEVRIEVTEEGTKASAATAMVLLKRSRAPVFKADRPFLFLLRQVNTGTYLVSGVLWLVECRNKFTSSFTHRKLRVVGENCFMTTSVDPF</sequence>
<dbReference type="Gene3D" id="2.30.39.10">
    <property type="entry name" value="Alpha-1-antitrypsin, domain 1"/>
    <property type="match status" value="1"/>
</dbReference>
<dbReference type="OMA" id="KGNCISY"/>
<keyword evidence="5" id="KW-1185">Reference proteome</keyword>
<organism evidence="4 5">
    <name type="scientific">Cyprinodon variegatus</name>
    <name type="common">Sheepshead minnow</name>
    <dbReference type="NCBI Taxonomy" id="28743"/>
    <lineage>
        <taxon>Eukaryota</taxon>
        <taxon>Metazoa</taxon>
        <taxon>Chordata</taxon>
        <taxon>Craniata</taxon>
        <taxon>Vertebrata</taxon>
        <taxon>Euteleostomi</taxon>
        <taxon>Actinopterygii</taxon>
        <taxon>Neopterygii</taxon>
        <taxon>Teleostei</taxon>
        <taxon>Neoteleostei</taxon>
        <taxon>Acanthomorphata</taxon>
        <taxon>Ovalentaria</taxon>
        <taxon>Atherinomorphae</taxon>
        <taxon>Cyprinodontiformes</taxon>
        <taxon>Cyprinodontidae</taxon>
        <taxon>Cyprinodon</taxon>
    </lineage>
</organism>
<dbReference type="InterPro" id="IPR036186">
    <property type="entry name" value="Serpin_sf"/>
</dbReference>
<dbReference type="Proteomes" id="UP000265020">
    <property type="component" value="Unassembled WGS sequence"/>
</dbReference>
<dbReference type="InterPro" id="IPR042185">
    <property type="entry name" value="Serpin_sf_2"/>
</dbReference>
<dbReference type="GO" id="GO:0004867">
    <property type="term" value="F:serine-type endopeptidase inhibitor activity"/>
    <property type="evidence" value="ECO:0007669"/>
    <property type="project" value="InterPro"/>
</dbReference>
<reference evidence="4" key="1">
    <citation type="submission" date="2025-08" db="UniProtKB">
        <authorList>
            <consortium name="Ensembl"/>
        </authorList>
    </citation>
    <scope>IDENTIFICATION</scope>
</reference>
<dbReference type="AlphaFoldDB" id="A0A3Q2EJU6"/>
<dbReference type="PROSITE" id="PS00284">
    <property type="entry name" value="SERPIN"/>
    <property type="match status" value="1"/>
</dbReference>
<dbReference type="Gene3D" id="3.30.497.10">
    <property type="entry name" value="Antithrombin, subunit I, domain 2"/>
    <property type="match status" value="2"/>
</dbReference>
<dbReference type="SMART" id="SM00093">
    <property type="entry name" value="SERPIN"/>
    <property type="match status" value="1"/>
</dbReference>
<dbReference type="PANTHER" id="PTHR11461:SF129">
    <property type="entry name" value="SERPIN E3"/>
    <property type="match status" value="1"/>
</dbReference>
<dbReference type="InterPro" id="IPR023795">
    <property type="entry name" value="Serpin_CS"/>
</dbReference>
<feature type="signal peptide" evidence="2">
    <location>
        <begin position="1"/>
        <end position="21"/>
    </location>
</feature>
<evidence type="ECO:0000256" key="1">
    <source>
        <dbReference type="RuleBase" id="RU000411"/>
    </source>
</evidence>
<dbReference type="Ensembl" id="ENSCVAT00000027683.1">
    <property type="protein sequence ID" value="ENSCVAP00000032144.1"/>
    <property type="gene ID" value="ENSCVAG00000021974.1"/>
</dbReference>
<name>A0A3Q2EJU6_CYPVA</name>
<evidence type="ECO:0000256" key="2">
    <source>
        <dbReference type="SAM" id="SignalP"/>
    </source>
</evidence>
<evidence type="ECO:0000313" key="4">
    <source>
        <dbReference type="Ensembl" id="ENSCVAP00000032144.1"/>
    </source>
</evidence>
<dbReference type="Pfam" id="PF00079">
    <property type="entry name" value="Serpin"/>
    <property type="match status" value="2"/>
</dbReference>
<feature type="chain" id="PRO_5018663751" evidence="2">
    <location>
        <begin position="22"/>
        <end position="414"/>
    </location>
</feature>
<comment type="similarity">
    <text evidence="1">Belongs to the serpin family.</text>
</comment>
<dbReference type="GeneTree" id="ENSGT00940000160941"/>
<reference evidence="4" key="2">
    <citation type="submission" date="2025-09" db="UniProtKB">
        <authorList>
            <consortium name="Ensembl"/>
        </authorList>
    </citation>
    <scope>IDENTIFICATION</scope>
</reference>
<accession>A0A3Q2EJU6</accession>
<protein>
    <submittedName>
        <fullName evidence="4">Serpin peptidase inhibitor, clade E (nexin, plasminogen activator inhibitor type 1), member 3</fullName>
    </submittedName>
</protein>
<dbReference type="InterPro" id="IPR000215">
    <property type="entry name" value="Serpin_fam"/>
</dbReference>
<feature type="domain" description="Serpin" evidence="3">
    <location>
        <begin position="38"/>
        <end position="378"/>
    </location>
</feature>
<proteinExistence type="inferred from homology"/>
<dbReference type="GO" id="GO:0043010">
    <property type="term" value="P:camera-type eye development"/>
    <property type="evidence" value="ECO:0007669"/>
    <property type="project" value="Ensembl"/>
</dbReference>